<reference evidence="9 10" key="1">
    <citation type="journal article" date="2015" name="Genome Announc.">
        <title>Complete Genome Sequence of a Novel Bacterium within the Family Rhodocyclaceae That Degrades Polycyclic Aromatic Hydrocarbons.</title>
        <authorList>
            <person name="Singleton D.R."/>
            <person name="Dickey A.N."/>
            <person name="Scholl E.H."/>
            <person name="Wright F.A."/>
            <person name="Aitken M.D."/>
        </authorList>
    </citation>
    <scope>NUCLEOTIDE SEQUENCE [LARGE SCALE GENOMIC DNA]</scope>
    <source>
        <strain evidence="10">PG1-Ca6</strain>
    </source>
</reference>
<dbReference type="CDD" id="cd03278">
    <property type="entry name" value="ABC_SMC_barmotin"/>
    <property type="match status" value="1"/>
</dbReference>
<feature type="binding site" evidence="6">
    <location>
        <begin position="32"/>
        <end position="39"/>
    </location>
    <ligand>
        <name>ATP</name>
        <dbReference type="ChEBI" id="CHEBI:30616"/>
    </ligand>
</feature>
<evidence type="ECO:0000256" key="4">
    <source>
        <dbReference type="ARBA" id="ARBA00023054"/>
    </source>
</evidence>
<dbReference type="PATRIC" id="fig|1565605.3.peg.944"/>
<dbReference type="InterPro" id="IPR027417">
    <property type="entry name" value="P-loop_NTPase"/>
</dbReference>
<keyword evidence="5 6" id="KW-0238">DNA-binding</keyword>
<dbReference type="Gene3D" id="3.40.50.300">
    <property type="entry name" value="P-loop containing nucleotide triphosphate hydrolases"/>
    <property type="match status" value="2"/>
</dbReference>
<dbReference type="Proteomes" id="UP000061603">
    <property type="component" value="Chromosome"/>
</dbReference>
<dbReference type="STRING" id="1565605.PG1C_04485"/>
<dbReference type="Gene3D" id="3.30.70.1620">
    <property type="match status" value="1"/>
</dbReference>
<dbReference type="NCBIfam" id="TIGR02168">
    <property type="entry name" value="SMC_prok_B"/>
    <property type="match status" value="1"/>
</dbReference>
<comment type="similarity">
    <text evidence="6">Belongs to the SMC family.</text>
</comment>
<dbReference type="HOGENOM" id="CLU_001042_2_2_4"/>
<dbReference type="GO" id="GO:0003677">
    <property type="term" value="F:DNA binding"/>
    <property type="evidence" value="ECO:0007669"/>
    <property type="project" value="UniProtKB-UniRule"/>
</dbReference>
<protein>
    <recommendedName>
        <fullName evidence="6">Chromosome partition protein Smc</fullName>
    </recommendedName>
</protein>
<dbReference type="SUPFAM" id="SSF52540">
    <property type="entry name" value="P-loop containing nucleoside triphosphate hydrolases"/>
    <property type="match status" value="1"/>
</dbReference>
<sequence length="1181" mass="130177">MRLIKLKIAGFKSFVEPTTVLFPSQLAGVVGPNGCGKSNIIDAVRWVLGESKASELRGESIQDVIFKGSGNRKPVSRASVELFFDNGQGRAAGQWSQYAEITVKRVLDREGNSSYYINNLHVRRRDVIDLFLGTGLGPRAYAIIGQGMISRIVEAKPDELRFFLEEAAGVTKYKERRKETEHRLEDARENIARVNDICNELEAQVTRLQAQAEIARQYRTLHEQISIKQSVLWLKKRNDARTDALQLAQQVTEALTQVEAETARLREVEAHVEHAREAHFTASDALHATQAEMYAANGEVSRLEAELTHVRDARMRLEARLTQLASEEAHWAAQNIQLTEDQARWQSLLENSRNRAAIATIQHAEAAHRLSGMEETVRLAGSEVAAARREQNQSEQALRLAEADRGHAQRALENLAQRRTRLEQDRLALGAPDPALLASAQEHEMRSEEALAAAQAQLTLAQAAIPAAESGVRSTREALQAAHRRLTETRAQHGALVQLQAKVAPSGEIGTWLKARGLSDAKPLWQSIQVNAGWETAVEAVLRERFSALVADAATLRAALAAPPPAILTLALANPAAQDSPASAALTPASDSLRAQVQCADPRWSAVLDEWLANVIIADDLSAKLSLGQEPAITGMYVSRAGHTLTSCGVTLYVPDAKTHGVIERQREIDELAALIVTHSAAEQSAREAQQAAEQSLTALQTQLTAARRAVQEAQQAFHAAQVDSLKLTQAQARFEERATQIDRDLAELSRQNAAEQARAESAELEARQQRDKLTDSRQQLEQLFESQRQKETALREARQLETQLARAVQEAGFSERECLSKLEDNARAATTATSQLARIATETTAARTEVASISDQVLQEQLHRALDDRRAKESALAERRNVLESAAAELRSLDERRLKLEQGIAPLHERINQLKMKAQAAQMSEAQFQERLTEINLLTDADEAPFAEALAAQPKDSVLQSEITRLNHEIEALGPVNLAALDELTAATERKGYLDEQSVDLGKAINTLEDAIRRIDRDTREQLQETYNTVNSHFGQLFPQLFGGGEARLILTGDEILDSGIQIMAQPPGKKNSTIHLLSGGEKALTAIALVFAMFQLNPAPFCMLDEVDAPLDDSNTVRFCDMVKRMSVQTQFIFISHNKIAMEMAQQLIGVTMQEQGVSRVVEVDIGEALRLADEQKVA</sequence>
<evidence type="ECO:0000313" key="9">
    <source>
        <dbReference type="EMBL" id="AJP47926.1"/>
    </source>
</evidence>
<keyword evidence="2 6" id="KW-0547">Nucleotide-binding</keyword>
<keyword evidence="1 6" id="KW-0963">Cytoplasm</keyword>
<name>A0A0C5JKM0_9PROT</name>
<evidence type="ECO:0000313" key="10">
    <source>
        <dbReference type="Proteomes" id="UP000061603"/>
    </source>
</evidence>
<dbReference type="Gene3D" id="1.20.1060.20">
    <property type="match status" value="1"/>
</dbReference>
<proteinExistence type="inferred from homology"/>
<feature type="region of interest" description="Disordered" evidence="7">
    <location>
        <begin position="750"/>
        <end position="776"/>
    </location>
</feature>
<dbReference type="AlphaFoldDB" id="A0A0C5JKM0"/>
<dbReference type="InterPro" id="IPR036277">
    <property type="entry name" value="SMC_hinge_sf"/>
</dbReference>
<dbReference type="GO" id="GO:0005524">
    <property type="term" value="F:ATP binding"/>
    <property type="evidence" value="ECO:0007669"/>
    <property type="project" value="UniProtKB-UniRule"/>
</dbReference>
<keyword evidence="3 6" id="KW-0067">ATP-binding</keyword>
<feature type="coiled-coil region" evidence="6">
    <location>
        <begin position="877"/>
        <end position="904"/>
    </location>
</feature>
<comment type="subunit">
    <text evidence="6">Homodimer.</text>
</comment>
<evidence type="ECO:0000256" key="6">
    <source>
        <dbReference type="HAMAP-Rule" id="MF_01894"/>
    </source>
</evidence>
<feature type="coiled-coil region" evidence="6">
    <location>
        <begin position="248"/>
        <end position="320"/>
    </location>
</feature>
<dbReference type="GO" id="GO:0030261">
    <property type="term" value="P:chromosome condensation"/>
    <property type="evidence" value="ECO:0007669"/>
    <property type="project" value="InterPro"/>
</dbReference>
<dbReference type="HAMAP" id="MF_01894">
    <property type="entry name" value="Smc_prok"/>
    <property type="match status" value="1"/>
</dbReference>
<dbReference type="Pfam" id="PF02463">
    <property type="entry name" value="SMC_N"/>
    <property type="match status" value="1"/>
</dbReference>
<dbReference type="InterPro" id="IPR024704">
    <property type="entry name" value="SMC"/>
</dbReference>
<dbReference type="GO" id="GO:0007059">
    <property type="term" value="P:chromosome segregation"/>
    <property type="evidence" value="ECO:0007669"/>
    <property type="project" value="UniProtKB-UniRule"/>
</dbReference>
<evidence type="ECO:0000256" key="2">
    <source>
        <dbReference type="ARBA" id="ARBA00022741"/>
    </source>
</evidence>
<dbReference type="InterPro" id="IPR003395">
    <property type="entry name" value="RecF/RecN/SMC_N"/>
</dbReference>
<dbReference type="RefSeq" id="WP_202636224.1">
    <property type="nucleotide sequence ID" value="NZ_CP010554.1"/>
</dbReference>
<evidence type="ECO:0000256" key="7">
    <source>
        <dbReference type="SAM" id="MobiDB-lite"/>
    </source>
</evidence>
<dbReference type="SUPFAM" id="SSF75553">
    <property type="entry name" value="Smc hinge domain"/>
    <property type="match status" value="1"/>
</dbReference>
<feature type="coiled-coil region" evidence="6">
    <location>
        <begin position="170"/>
        <end position="218"/>
    </location>
</feature>
<keyword evidence="4 6" id="KW-0175">Coiled coil</keyword>
<feature type="domain" description="SMC hinge" evidence="8">
    <location>
        <begin position="518"/>
        <end position="627"/>
    </location>
</feature>
<dbReference type="Pfam" id="PF06470">
    <property type="entry name" value="SMC_hinge"/>
    <property type="match status" value="1"/>
</dbReference>
<organism evidence="9 10">
    <name type="scientific">Rugosibacter aromaticivorans</name>
    <dbReference type="NCBI Taxonomy" id="1565605"/>
    <lineage>
        <taxon>Bacteria</taxon>
        <taxon>Pseudomonadati</taxon>
        <taxon>Pseudomonadota</taxon>
        <taxon>Betaproteobacteria</taxon>
        <taxon>Nitrosomonadales</taxon>
        <taxon>Sterolibacteriaceae</taxon>
        <taxon>Rugosibacter</taxon>
    </lineage>
</organism>
<dbReference type="PIRSF" id="PIRSF005719">
    <property type="entry name" value="SMC"/>
    <property type="match status" value="1"/>
</dbReference>
<feature type="compositionally biased region" description="Basic and acidic residues" evidence="7">
    <location>
        <begin position="758"/>
        <end position="776"/>
    </location>
</feature>
<evidence type="ECO:0000256" key="5">
    <source>
        <dbReference type="ARBA" id="ARBA00023125"/>
    </source>
</evidence>
<accession>A0A0C5JKM0</accession>
<dbReference type="EMBL" id="CP010554">
    <property type="protein sequence ID" value="AJP47926.1"/>
    <property type="molecule type" value="Genomic_DNA"/>
</dbReference>
<comment type="function">
    <text evidence="6">Required for chromosome condensation and partitioning.</text>
</comment>
<evidence type="ECO:0000256" key="1">
    <source>
        <dbReference type="ARBA" id="ARBA00022490"/>
    </source>
</evidence>
<feature type="coiled-coil region" evidence="6">
    <location>
        <begin position="384"/>
        <end position="457"/>
    </location>
</feature>
<dbReference type="GO" id="GO:0005737">
    <property type="term" value="C:cytoplasm"/>
    <property type="evidence" value="ECO:0007669"/>
    <property type="project" value="UniProtKB-SubCell"/>
</dbReference>
<dbReference type="SMART" id="SM00968">
    <property type="entry name" value="SMC_hinge"/>
    <property type="match status" value="1"/>
</dbReference>
<gene>
    <name evidence="6" type="primary">smc</name>
    <name evidence="9" type="ORF">PG1C_04485</name>
</gene>
<keyword evidence="10" id="KW-1185">Reference proteome</keyword>
<dbReference type="GO" id="GO:0016887">
    <property type="term" value="F:ATP hydrolysis activity"/>
    <property type="evidence" value="ECO:0007669"/>
    <property type="project" value="InterPro"/>
</dbReference>
<dbReference type="GO" id="GO:0006260">
    <property type="term" value="P:DNA replication"/>
    <property type="evidence" value="ECO:0007669"/>
    <property type="project" value="UniProtKB-UniRule"/>
</dbReference>
<dbReference type="InterPro" id="IPR010935">
    <property type="entry name" value="SMC_hinge"/>
</dbReference>
<evidence type="ECO:0000259" key="8">
    <source>
        <dbReference type="SMART" id="SM00968"/>
    </source>
</evidence>
<evidence type="ECO:0000256" key="3">
    <source>
        <dbReference type="ARBA" id="ARBA00022840"/>
    </source>
</evidence>
<dbReference type="GO" id="GO:0007062">
    <property type="term" value="P:sister chromatid cohesion"/>
    <property type="evidence" value="ECO:0007669"/>
    <property type="project" value="InterPro"/>
</dbReference>
<comment type="domain">
    <text evidence="6">Contains large globular domains required for ATP hydrolysis at each terminus and a third globular domain forming a flexible hinge near the middle of the molecule. These domains are separated by coiled-coil structures.</text>
</comment>
<dbReference type="KEGG" id="rbu:PG1C_04485"/>
<dbReference type="GO" id="GO:0005694">
    <property type="term" value="C:chromosome"/>
    <property type="evidence" value="ECO:0007669"/>
    <property type="project" value="InterPro"/>
</dbReference>
<dbReference type="InterPro" id="IPR011890">
    <property type="entry name" value="SMC_prok"/>
</dbReference>
<comment type="subcellular location">
    <subcellularLocation>
        <location evidence="6">Cytoplasm</location>
    </subcellularLocation>
</comment>
<dbReference type="PANTHER" id="PTHR43977">
    <property type="entry name" value="STRUCTURAL MAINTENANCE OF CHROMOSOMES PROTEIN 3"/>
    <property type="match status" value="1"/>
</dbReference>